<dbReference type="PANTHER" id="PTHR33221:SF13">
    <property type="entry name" value="TRANSCRIPTIONAL REGULATOR-RELATED"/>
    <property type="match status" value="1"/>
</dbReference>
<proteinExistence type="predicted"/>
<name>A0ABV5JIT1_9RHOB</name>
<organism evidence="1 2">
    <name type="scientific">Pseudohalocynthiibacter aestuariivivens</name>
    <dbReference type="NCBI Taxonomy" id="1591409"/>
    <lineage>
        <taxon>Bacteria</taxon>
        <taxon>Pseudomonadati</taxon>
        <taxon>Pseudomonadota</taxon>
        <taxon>Alphaproteobacteria</taxon>
        <taxon>Rhodobacterales</taxon>
        <taxon>Paracoccaceae</taxon>
        <taxon>Pseudohalocynthiibacter</taxon>
    </lineage>
</organism>
<protein>
    <submittedName>
        <fullName evidence="1">RrF2 family transcriptional regulator</fullName>
    </submittedName>
</protein>
<dbReference type="InterPro" id="IPR000944">
    <property type="entry name" value="Tscrpt_reg_Rrf2"/>
</dbReference>
<dbReference type="PROSITE" id="PS51197">
    <property type="entry name" value="HTH_RRF2_2"/>
    <property type="match status" value="1"/>
</dbReference>
<dbReference type="InterPro" id="IPR036388">
    <property type="entry name" value="WH-like_DNA-bd_sf"/>
</dbReference>
<dbReference type="InterPro" id="IPR036390">
    <property type="entry name" value="WH_DNA-bd_sf"/>
</dbReference>
<reference evidence="1 2" key="1">
    <citation type="submission" date="2024-09" db="EMBL/GenBank/DDBJ databases">
        <authorList>
            <person name="Sun Q."/>
            <person name="Mori K."/>
        </authorList>
    </citation>
    <scope>NUCLEOTIDE SEQUENCE [LARGE SCALE GENOMIC DNA]</scope>
    <source>
        <strain evidence="1 2">CECT 8726</strain>
    </source>
</reference>
<keyword evidence="2" id="KW-1185">Reference proteome</keyword>
<evidence type="ECO:0000313" key="2">
    <source>
        <dbReference type="Proteomes" id="UP001589683"/>
    </source>
</evidence>
<accession>A0ABV5JIT1</accession>
<sequence>MRLNEGVEWAVHSCSLMASLPEGMALPARKIAEYFDLPEAYLAKIMQQLSVSQIVTSRRGPGGGYRLTKSPDEISLLDIVVAIDGNEQCFQCTEIRRRGPTASTDAIYNLPCGIARSMWKAEQAWRNELSKVSLRDIQMMGFQETPKPQLEKAVEWFKETLS</sequence>
<dbReference type="Gene3D" id="1.10.10.10">
    <property type="entry name" value="Winged helix-like DNA-binding domain superfamily/Winged helix DNA-binding domain"/>
    <property type="match status" value="1"/>
</dbReference>
<dbReference type="PANTHER" id="PTHR33221">
    <property type="entry name" value="WINGED HELIX-TURN-HELIX TRANSCRIPTIONAL REGULATOR, RRF2 FAMILY"/>
    <property type="match status" value="1"/>
</dbReference>
<dbReference type="Pfam" id="PF02082">
    <property type="entry name" value="Rrf2"/>
    <property type="match status" value="1"/>
</dbReference>
<dbReference type="Proteomes" id="UP001589683">
    <property type="component" value="Unassembled WGS sequence"/>
</dbReference>
<dbReference type="EMBL" id="JBHMEA010000042">
    <property type="protein sequence ID" value="MFB9232673.1"/>
    <property type="molecule type" value="Genomic_DNA"/>
</dbReference>
<comment type="caution">
    <text evidence="1">The sequence shown here is derived from an EMBL/GenBank/DDBJ whole genome shotgun (WGS) entry which is preliminary data.</text>
</comment>
<dbReference type="RefSeq" id="WP_213890359.1">
    <property type="nucleotide sequence ID" value="NZ_JAGFNU010000010.1"/>
</dbReference>
<gene>
    <name evidence="1" type="ORF">ACFFUT_12830</name>
</gene>
<evidence type="ECO:0000313" key="1">
    <source>
        <dbReference type="EMBL" id="MFB9232673.1"/>
    </source>
</evidence>
<dbReference type="NCBIfam" id="TIGR00738">
    <property type="entry name" value="rrf2_super"/>
    <property type="match status" value="1"/>
</dbReference>
<dbReference type="SUPFAM" id="SSF46785">
    <property type="entry name" value="Winged helix' DNA-binding domain"/>
    <property type="match status" value="1"/>
</dbReference>